<comment type="similarity">
    <text evidence="1 5">Belongs to the peptidase S41A family.</text>
</comment>
<evidence type="ECO:0000313" key="9">
    <source>
        <dbReference type="EMBL" id="PIT96461.1"/>
    </source>
</evidence>
<organism evidence="9 10">
    <name type="scientific">Candidatus Falkowbacteria bacterium CG10_big_fil_rev_8_21_14_0_10_37_14</name>
    <dbReference type="NCBI Taxonomy" id="1974561"/>
    <lineage>
        <taxon>Bacteria</taxon>
        <taxon>Candidatus Falkowiibacteriota</taxon>
    </lineage>
</organism>
<keyword evidence="7" id="KW-1133">Transmembrane helix</keyword>
<dbReference type="SUPFAM" id="SSF50156">
    <property type="entry name" value="PDZ domain-like"/>
    <property type="match status" value="1"/>
</dbReference>
<evidence type="ECO:0000256" key="1">
    <source>
        <dbReference type="ARBA" id="ARBA00009179"/>
    </source>
</evidence>
<dbReference type="GO" id="GO:0004175">
    <property type="term" value="F:endopeptidase activity"/>
    <property type="evidence" value="ECO:0007669"/>
    <property type="project" value="TreeGrafter"/>
</dbReference>
<dbReference type="SUPFAM" id="SSF52096">
    <property type="entry name" value="ClpP/crotonase"/>
    <property type="match status" value="1"/>
</dbReference>
<dbReference type="Gene3D" id="3.90.226.10">
    <property type="entry name" value="2-enoyl-CoA Hydratase, Chain A, domain 1"/>
    <property type="match status" value="1"/>
</dbReference>
<dbReference type="PANTHER" id="PTHR32060">
    <property type="entry name" value="TAIL-SPECIFIC PROTEASE"/>
    <property type="match status" value="1"/>
</dbReference>
<dbReference type="CDD" id="cd07560">
    <property type="entry name" value="Peptidase_S41_CPP"/>
    <property type="match status" value="1"/>
</dbReference>
<sequence>MIHKKKKASVKDVSSEKDRLSKKRGVGNPRELILGILAVTAVITAFFAGWVLGQPQGDKNLKNQTGIITNSDKSSAFDEQLFWQVWDNLRSTYVDHEQLTDQDIFYGALEGLVASTKDPYTVFMTPSSTKEFNDDMSGSFEGIGAEIGLKDEIITVITPLDEMPAQKAGLKAGDKIIKINGELTTGFSVTEAVKKIRGPKGTVVALTILREGAADTLEIKITRAVIQIKSVKTEWKGDNIIIRVSNFNDDTDSLFATAVNEAITKSAQGIVLDLRNNPGGYLFSAVKMGGYWIKNNTIVIERYANKEQDPHKSSGPATLASIPTVVLVNQGSASAAEIVAGALQDYGLAKLVGAKTFGKGSVQSLMSLPGGSSMKVTSAKWLTPKGRAIDKEGIEPDIKIEFTEKDAKDKNDPQLNKALELLQAK</sequence>
<dbReference type="InterPro" id="IPR001478">
    <property type="entry name" value="PDZ"/>
</dbReference>
<feature type="transmembrane region" description="Helical" evidence="7">
    <location>
        <begin position="32"/>
        <end position="53"/>
    </location>
</feature>
<dbReference type="SMART" id="SM00228">
    <property type="entry name" value="PDZ"/>
    <property type="match status" value="1"/>
</dbReference>
<feature type="region of interest" description="Disordered" evidence="6">
    <location>
        <begin position="1"/>
        <end position="23"/>
    </location>
</feature>
<reference evidence="10" key="1">
    <citation type="submission" date="2017-09" db="EMBL/GenBank/DDBJ databases">
        <title>Depth-based differentiation of microbial function through sediment-hosted aquifers and enrichment of novel symbionts in the deep terrestrial subsurface.</title>
        <authorList>
            <person name="Probst A.J."/>
            <person name="Ladd B."/>
            <person name="Jarett J.K."/>
            <person name="Geller-Mcgrath D.E."/>
            <person name="Sieber C.M.K."/>
            <person name="Emerson J.B."/>
            <person name="Anantharaman K."/>
            <person name="Thomas B.C."/>
            <person name="Malmstrom R."/>
            <person name="Stieglmeier M."/>
            <person name="Klingl A."/>
            <person name="Woyke T."/>
            <person name="Ryan C.M."/>
            <person name="Banfield J.F."/>
        </authorList>
    </citation>
    <scope>NUCLEOTIDE SEQUENCE [LARGE SCALE GENOMIC DNA]</scope>
</reference>
<dbReference type="InterPro" id="IPR005151">
    <property type="entry name" value="Tail-specific_protease"/>
</dbReference>
<proteinExistence type="inferred from homology"/>
<evidence type="ECO:0000256" key="4">
    <source>
        <dbReference type="ARBA" id="ARBA00022825"/>
    </source>
</evidence>
<keyword evidence="7" id="KW-0472">Membrane</keyword>
<dbReference type="InterPro" id="IPR029045">
    <property type="entry name" value="ClpP/crotonase-like_dom_sf"/>
</dbReference>
<dbReference type="Pfam" id="PF00595">
    <property type="entry name" value="PDZ"/>
    <property type="match status" value="1"/>
</dbReference>
<dbReference type="PROSITE" id="PS50106">
    <property type="entry name" value="PDZ"/>
    <property type="match status" value="1"/>
</dbReference>
<dbReference type="AlphaFoldDB" id="A0A2M6WUM8"/>
<dbReference type="EMBL" id="PFAM01000004">
    <property type="protein sequence ID" value="PIT96461.1"/>
    <property type="molecule type" value="Genomic_DNA"/>
</dbReference>
<protein>
    <recommendedName>
        <fullName evidence="8">PDZ domain-containing protein</fullName>
    </recommendedName>
</protein>
<evidence type="ECO:0000256" key="3">
    <source>
        <dbReference type="ARBA" id="ARBA00022801"/>
    </source>
</evidence>
<dbReference type="FunFam" id="2.30.42.10:FF:000063">
    <property type="entry name" value="Peptidase, S41 family"/>
    <property type="match status" value="1"/>
</dbReference>
<evidence type="ECO:0000259" key="8">
    <source>
        <dbReference type="PROSITE" id="PS50106"/>
    </source>
</evidence>
<comment type="caution">
    <text evidence="9">The sequence shown here is derived from an EMBL/GenBank/DDBJ whole genome shotgun (WGS) entry which is preliminary data.</text>
</comment>
<dbReference type="GO" id="GO:0008236">
    <property type="term" value="F:serine-type peptidase activity"/>
    <property type="evidence" value="ECO:0007669"/>
    <property type="project" value="UniProtKB-KW"/>
</dbReference>
<dbReference type="SMART" id="SM00245">
    <property type="entry name" value="TSPc"/>
    <property type="match status" value="1"/>
</dbReference>
<keyword evidence="7" id="KW-0812">Transmembrane</keyword>
<accession>A0A2M6WUM8</accession>
<dbReference type="InterPro" id="IPR036034">
    <property type="entry name" value="PDZ_sf"/>
</dbReference>
<keyword evidence="3 5" id="KW-0378">Hydrolase</keyword>
<dbReference type="GO" id="GO:0007165">
    <property type="term" value="P:signal transduction"/>
    <property type="evidence" value="ECO:0007669"/>
    <property type="project" value="TreeGrafter"/>
</dbReference>
<evidence type="ECO:0000256" key="5">
    <source>
        <dbReference type="RuleBase" id="RU004404"/>
    </source>
</evidence>
<keyword evidence="4 5" id="KW-0720">Serine protease</keyword>
<dbReference type="GO" id="GO:0006508">
    <property type="term" value="P:proteolysis"/>
    <property type="evidence" value="ECO:0007669"/>
    <property type="project" value="UniProtKB-KW"/>
</dbReference>
<dbReference type="CDD" id="cd06782">
    <property type="entry name" value="cpPDZ_CPP-like"/>
    <property type="match status" value="1"/>
</dbReference>
<dbReference type="GO" id="GO:0030288">
    <property type="term" value="C:outer membrane-bounded periplasmic space"/>
    <property type="evidence" value="ECO:0007669"/>
    <property type="project" value="TreeGrafter"/>
</dbReference>
<feature type="domain" description="PDZ" evidence="8">
    <location>
        <begin position="129"/>
        <end position="211"/>
    </location>
</feature>
<gene>
    <name evidence="9" type="ORF">COT94_00670</name>
</gene>
<dbReference type="NCBIfam" id="TIGR00225">
    <property type="entry name" value="prc"/>
    <property type="match status" value="1"/>
</dbReference>
<dbReference type="Gene3D" id="3.30.750.44">
    <property type="match status" value="1"/>
</dbReference>
<dbReference type="Proteomes" id="UP000228533">
    <property type="component" value="Unassembled WGS sequence"/>
</dbReference>
<keyword evidence="2 5" id="KW-0645">Protease</keyword>
<dbReference type="Gene3D" id="2.30.42.10">
    <property type="match status" value="1"/>
</dbReference>
<dbReference type="Pfam" id="PF03572">
    <property type="entry name" value="Peptidase_S41"/>
    <property type="match status" value="1"/>
</dbReference>
<feature type="compositionally biased region" description="Basic and acidic residues" evidence="6">
    <location>
        <begin position="9"/>
        <end position="19"/>
    </location>
</feature>
<name>A0A2M6WUM8_9BACT</name>
<dbReference type="InterPro" id="IPR004447">
    <property type="entry name" value="Peptidase_S41A"/>
</dbReference>
<evidence type="ECO:0000313" key="10">
    <source>
        <dbReference type="Proteomes" id="UP000228533"/>
    </source>
</evidence>
<dbReference type="PANTHER" id="PTHR32060:SF30">
    <property type="entry name" value="CARBOXY-TERMINAL PROCESSING PROTEASE CTPA"/>
    <property type="match status" value="1"/>
</dbReference>
<evidence type="ECO:0000256" key="7">
    <source>
        <dbReference type="SAM" id="Phobius"/>
    </source>
</evidence>
<evidence type="ECO:0000256" key="6">
    <source>
        <dbReference type="SAM" id="MobiDB-lite"/>
    </source>
</evidence>
<evidence type="ECO:0000256" key="2">
    <source>
        <dbReference type="ARBA" id="ARBA00022670"/>
    </source>
</evidence>